<feature type="compositionally biased region" description="Basic and acidic residues" evidence="3">
    <location>
        <begin position="7"/>
        <end position="22"/>
    </location>
</feature>
<feature type="region of interest" description="Disordered" evidence="3">
    <location>
        <begin position="928"/>
        <end position="948"/>
    </location>
</feature>
<keyword evidence="2 6" id="KW-0808">Transferase</keyword>
<feature type="domain" description="Glycosyltransferase subfamily 4-like N-terminal" evidence="5">
    <location>
        <begin position="542"/>
        <end position="736"/>
    </location>
</feature>
<keyword evidence="1 6" id="KW-0328">Glycosyltransferase</keyword>
<dbReference type="Pfam" id="PF13579">
    <property type="entry name" value="Glyco_trans_4_4"/>
    <property type="match status" value="1"/>
</dbReference>
<keyword evidence="7" id="KW-1185">Reference proteome</keyword>
<organism evidence="6 7">
    <name type="scientific">Endosaccharibacter trunci</name>
    <dbReference type="NCBI Taxonomy" id="2812733"/>
    <lineage>
        <taxon>Bacteria</taxon>
        <taxon>Pseudomonadati</taxon>
        <taxon>Pseudomonadota</taxon>
        <taxon>Alphaproteobacteria</taxon>
        <taxon>Acetobacterales</taxon>
        <taxon>Acetobacteraceae</taxon>
        <taxon>Endosaccharibacter</taxon>
    </lineage>
</organism>
<evidence type="ECO:0000256" key="1">
    <source>
        <dbReference type="ARBA" id="ARBA00022676"/>
    </source>
</evidence>
<protein>
    <submittedName>
        <fullName evidence="6">Glycosyltransferase</fullName>
        <ecNumber evidence="6">2.4.-.-</ecNumber>
    </submittedName>
</protein>
<evidence type="ECO:0000259" key="4">
    <source>
        <dbReference type="Pfam" id="PF00534"/>
    </source>
</evidence>
<feature type="region of interest" description="Disordered" evidence="3">
    <location>
        <begin position="1"/>
        <end position="22"/>
    </location>
</feature>
<sequence length="948" mass="104791">MASISSLDEHAPPKPDTSDPEVLERELDRTRLLLEGALASLRLQGMRGDGLQAGLDDARNRLGQLQHSVSWRVTTPLRYARALAAGRLPTGHSFPEAAKRIREIAEDEGPIGLLRRARRWVPSIPGSAAIRRRLANRPAKTGLDPVDKTGGTPDPYTAPIGTDGRSILEPTVLIVAELSIPQCAKYRVWQKQEMFESLGWRCRVINWRDVDHVLTALQLCTHLIFYRVPAEKPVLAMIDDARRLGLDPIWEVDDLIFDEPLYRQNSNLKTLDKALREEVLSGVRLYRAAMLACGRAIASTSTLAQTMRDAGVTRVQVVENALDRETLEIAGTLRETRRPVPGLTTIVYGSGTKTHDADFRCAAPAILRLLQRYPQLRLRIVGELTVPDAFEAAEAQIEIYAGTDYRNYLRLLSEADIAIAPLEPTLFNDAKSNIKFQEAAILGMPSVCSPCRSFAEIVRHEQNGMLAEGDAGWERSLEALILDPALRSRLGSQALDDVLVRYAPDRIAEAQVAALFGPPPARQAAPLRILSANIFFAPQSFGGATIVAQELASRLHASDGVDLCVFTSRPSIQGRANGLLRYDWDGIPVFAASLSSSGDQVVQLDNPAITHVFGQVLDALRPDVVHAHSIQGFGASIMRLCQERGIPTVITLHDPWWLCDRHFMVRDDRRYCFQTTIDLKVCQNCVPHARHLEDRMQIMMGVLRGTSLLLSPSETHRQLYLANGVSPDRVKVNRNGIRLPEVPRSPRRSGQPLRFGYVGGNETIKGFHLIRKAFEALERDDWELVLVDNTLNLGFRSIDVSAWKTGGTIRVVPAYTQESMDAFFDGIDVLLFPSQWKESFGLTVREALARDVWVICTAGGGQAEEIRDGVNGTLIALDGRHEELLAAVTTLLDDPGKIASFRNPFSETLATYDSQYEELLGMIRQVVSEPGSASPPAGRNSPRHIGPA</sequence>
<dbReference type="InterPro" id="IPR001296">
    <property type="entry name" value="Glyco_trans_1"/>
</dbReference>
<dbReference type="CDD" id="cd03823">
    <property type="entry name" value="GT4_ExpE7-like"/>
    <property type="match status" value="1"/>
</dbReference>
<dbReference type="SUPFAM" id="SSF53756">
    <property type="entry name" value="UDP-Glycosyltransferase/glycogen phosphorylase"/>
    <property type="match status" value="2"/>
</dbReference>
<gene>
    <name evidence="6" type="ORF">NFI95_13945</name>
</gene>
<dbReference type="EMBL" id="JAMSKV010000013">
    <property type="protein sequence ID" value="MCQ8279544.1"/>
    <property type="molecule type" value="Genomic_DNA"/>
</dbReference>
<comment type="caution">
    <text evidence="6">The sequence shown here is derived from an EMBL/GenBank/DDBJ whole genome shotgun (WGS) entry which is preliminary data.</text>
</comment>
<evidence type="ECO:0000256" key="3">
    <source>
        <dbReference type="SAM" id="MobiDB-lite"/>
    </source>
</evidence>
<reference evidence="6 7" key="1">
    <citation type="submission" date="2022-06" db="EMBL/GenBank/DDBJ databases">
        <title>Endosaccharibacter gen. nov., sp. nov., endophytic bacteria isolated from sugarcane.</title>
        <authorList>
            <person name="Pitiwittayakul N."/>
            <person name="Yukphan P."/>
            <person name="Charoenyingcharoen P."/>
            <person name="Tanasupawat S."/>
        </authorList>
    </citation>
    <scope>NUCLEOTIDE SEQUENCE [LARGE SCALE GENOMIC DNA]</scope>
    <source>
        <strain evidence="6 7">KSS8</strain>
    </source>
</reference>
<dbReference type="RefSeq" id="WP_422865025.1">
    <property type="nucleotide sequence ID" value="NZ_JAMSKV010000013.1"/>
</dbReference>
<dbReference type="Gene3D" id="3.40.50.2000">
    <property type="entry name" value="Glycogen Phosphorylase B"/>
    <property type="match status" value="3"/>
</dbReference>
<dbReference type="EC" id="2.4.-.-" evidence="6"/>
<evidence type="ECO:0000259" key="5">
    <source>
        <dbReference type="Pfam" id="PF13579"/>
    </source>
</evidence>
<name>A0ABT1W9H5_9PROT</name>
<feature type="region of interest" description="Disordered" evidence="3">
    <location>
        <begin position="139"/>
        <end position="161"/>
    </location>
</feature>
<evidence type="ECO:0000313" key="6">
    <source>
        <dbReference type="EMBL" id="MCQ8279544.1"/>
    </source>
</evidence>
<feature type="domain" description="Glycosyl transferase family 1" evidence="4">
    <location>
        <begin position="748"/>
        <end position="899"/>
    </location>
</feature>
<accession>A0ABT1W9H5</accession>
<dbReference type="Pfam" id="PF00534">
    <property type="entry name" value="Glycos_transf_1"/>
    <property type="match status" value="1"/>
</dbReference>
<dbReference type="GO" id="GO:0016757">
    <property type="term" value="F:glycosyltransferase activity"/>
    <property type="evidence" value="ECO:0007669"/>
    <property type="project" value="UniProtKB-KW"/>
</dbReference>
<dbReference type="PANTHER" id="PTHR12526:SF510">
    <property type="entry name" value="D-INOSITOL 3-PHOSPHATE GLYCOSYLTRANSFERASE"/>
    <property type="match status" value="1"/>
</dbReference>
<proteinExistence type="predicted"/>
<dbReference type="PANTHER" id="PTHR12526">
    <property type="entry name" value="GLYCOSYLTRANSFERASE"/>
    <property type="match status" value="1"/>
</dbReference>
<dbReference type="Pfam" id="PF13692">
    <property type="entry name" value="Glyco_trans_1_4"/>
    <property type="match status" value="1"/>
</dbReference>
<dbReference type="InterPro" id="IPR028098">
    <property type="entry name" value="Glyco_trans_4-like_N"/>
</dbReference>
<evidence type="ECO:0000313" key="7">
    <source>
        <dbReference type="Proteomes" id="UP001524587"/>
    </source>
</evidence>
<dbReference type="Proteomes" id="UP001524587">
    <property type="component" value="Unassembled WGS sequence"/>
</dbReference>
<evidence type="ECO:0000256" key="2">
    <source>
        <dbReference type="ARBA" id="ARBA00022679"/>
    </source>
</evidence>